<keyword evidence="1" id="KW-0472">Membrane</keyword>
<keyword evidence="3" id="KW-1185">Reference proteome</keyword>
<proteinExistence type="predicted"/>
<keyword evidence="1" id="KW-1133">Transmembrane helix</keyword>
<evidence type="ECO:0000313" key="2">
    <source>
        <dbReference type="EMBL" id="PWG78544.1"/>
    </source>
</evidence>
<accession>A0A2U2PB67</accession>
<reference evidence="2 3" key="1">
    <citation type="submission" date="2018-04" db="EMBL/GenBank/DDBJ databases">
        <title>Pedobacter chongqingensis sp. nov., isolated from a rottenly hemp rope.</title>
        <authorList>
            <person name="Cai Y."/>
        </authorList>
    </citation>
    <scope>NUCLEOTIDE SEQUENCE [LARGE SCALE GENOMIC DNA]</scope>
    <source>
        <strain evidence="2 3">FJ4-8</strain>
    </source>
</reference>
<organism evidence="2 3">
    <name type="scientific">Pararcticibacter amylolyticus</name>
    <dbReference type="NCBI Taxonomy" id="2173175"/>
    <lineage>
        <taxon>Bacteria</taxon>
        <taxon>Pseudomonadati</taxon>
        <taxon>Bacteroidota</taxon>
        <taxon>Sphingobacteriia</taxon>
        <taxon>Sphingobacteriales</taxon>
        <taxon>Sphingobacteriaceae</taxon>
        <taxon>Pararcticibacter</taxon>
    </lineage>
</organism>
<dbReference type="EMBL" id="QEAS01000023">
    <property type="protein sequence ID" value="PWG78544.1"/>
    <property type="molecule type" value="Genomic_DNA"/>
</dbReference>
<comment type="caution">
    <text evidence="2">The sequence shown here is derived from an EMBL/GenBank/DDBJ whole genome shotgun (WGS) entry which is preliminary data.</text>
</comment>
<name>A0A2U2PB67_9SPHI</name>
<gene>
    <name evidence="2" type="ORF">DDR33_21515</name>
</gene>
<feature type="transmembrane region" description="Helical" evidence="1">
    <location>
        <begin position="202"/>
        <end position="223"/>
    </location>
</feature>
<protein>
    <recommendedName>
        <fullName evidence="4">DUF3592 domain-containing protein</fullName>
    </recommendedName>
</protein>
<evidence type="ECO:0000313" key="3">
    <source>
        <dbReference type="Proteomes" id="UP000245647"/>
    </source>
</evidence>
<feature type="transmembrane region" description="Helical" evidence="1">
    <location>
        <begin position="40"/>
        <end position="66"/>
    </location>
</feature>
<dbReference type="OrthoDB" id="662998at2"/>
<keyword evidence="1" id="KW-0812">Transmembrane</keyword>
<evidence type="ECO:0008006" key="4">
    <source>
        <dbReference type="Google" id="ProtNLM"/>
    </source>
</evidence>
<dbReference type="Proteomes" id="UP000245647">
    <property type="component" value="Unassembled WGS sequence"/>
</dbReference>
<evidence type="ECO:0000256" key="1">
    <source>
        <dbReference type="SAM" id="Phobius"/>
    </source>
</evidence>
<feature type="transmembrane region" description="Helical" evidence="1">
    <location>
        <begin position="162"/>
        <end position="182"/>
    </location>
</feature>
<feature type="transmembrane region" description="Helical" evidence="1">
    <location>
        <begin position="7"/>
        <end position="28"/>
    </location>
</feature>
<sequence length="320" mass="37059">MKKVFVLFWLLFFFYFVFVHPAIIYYGASFPKTNLAYSDATWALVCLGLSLFLWLVVLLVSFYLLFKYFVRSARNTNYIKKQGRKREARVISSAAGGDHAGNLLLEFDNLQNERVRHRMLLKSDETATRIPHPGSLVALRIDESFSRFPYIALEESAPRARWTWMLLWACLPFLIACAYFFVYDLESAGYGWRFLSLDHPLLMTPLVLLFFSFIIWAIFKFIILRKLNIGKDTLILKFNGRRAVAKVLALKQTGTYINEQPEVEFEIEFPDASGRTNLTSIKKIVPLIELPGIKAGDEVVVFYDPQNKDKTLFEKDIEDN</sequence>
<dbReference type="AlphaFoldDB" id="A0A2U2PB67"/>
<dbReference type="RefSeq" id="WP_109417870.1">
    <property type="nucleotide sequence ID" value="NZ_QEAS01000023.1"/>
</dbReference>